<evidence type="ECO:0000313" key="4">
    <source>
        <dbReference type="EMBL" id="MFC5532025.1"/>
    </source>
</evidence>
<feature type="transmembrane region" description="Helical" evidence="2">
    <location>
        <begin position="101"/>
        <end position="122"/>
    </location>
</feature>
<feature type="region of interest" description="Disordered" evidence="1">
    <location>
        <begin position="53"/>
        <end position="93"/>
    </location>
</feature>
<feature type="domain" description="PPM-type phosphatase" evidence="3">
    <location>
        <begin position="160"/>
        <end position="417"/>
    </location>
</feature>
<evidence type="ECO:0000313" key="5">
    <source>
        <dbReference type="Proteomes" id="UP001596108"/>
    </source>
</evidence>
<keyword evidence="5" id="KW-1185">Reference proteome</keyword>
<protein>
    <submittedName>
        <fullName evidence="4">Protein phosphatase 2C domain-containing protein</fullName>
    </submittedName>
</protein>
<dbReference type="SUPFAM" id="SSF81606">
    <property type="entry name" value="PP2C-like"/>
    <property type="match status" value="1"/>
</dbReference>
<evidence type="ECO:0000256" key="2">
    <source>
        <dbReference type="SAM" id="Phobius"/>
    </source>
</evidence>
<comment type="caution">
    <text evidence="4">The sequence shown here is derived from an EMBL/GenBank/DDBJ whole genome shotgun (WGS) entry which is preliminary data.</text>
</comment>
<proteinExistence type="predicted"/>
<dbReference type="SMART" id="SM00331">
    <property type="entry name" value="PP2C_SIG"/>
    <property type="match status" value="1"/>
</dbReference>
<keyword evidence="2" id="KW-0812">Transmembrane</keyword>
<dbReference type="Proteomes" id="UP001596108">
    <property type="component" value="Unassembled WGS sequence"/>
</dbReference>
<dbReference type="InterPro" id="IPR001932">
    <property type="entry name" value="PPM-type_phosphatase-like_dom"/>
</dbReference>
<dbReference type="RefSeq" id="WP_378113996.1">
    <property type="nucleotide sequence ID" value="NZ_JBHSNC010000057.1"/>
</dbReference>
<keyword evidence="2" id="KW-1133">Transmembrane helix</keyword>
<dbReference type="PROSITE" id="PS51257">
    <property type="entry name" value="PROKAR_LIPOPROTEIN"/>
    <property type="match status" value="1"/>
</dbReference>
<dbReference type="CDD" id="cd00143">
    <property type="entry name" value="PP2Cc"/>
    <property type="match status" value="1"/>
</dbReference>
<gene>
    <name evidence="4" type="ORF">ACFPQ4_21625</name>
</gene>
<accession>A0ABW0R4B8</accession>
<evidence type="ECO:0000259" key="3">
    <source>
        <dbReference type="PROSITE" id="PS51746"/>
    </source>
</evidence>
<sequence>MWVRRGVRSSKNSFAVGILIAVLCVCVLLLACAGRAEAESKLPFLKSIAGETPASSASVEPKESESPVPAESGTPETANDPNAEPKAAADEDGKANWTKPVWIGGIAVACAAVGFIAGALVARKRRGRASLGKNKPEHSPANELTESPMQTAVSSGMVSGTGFAAKVVPGNAQHIGARQEQQDAFAFSDFDDESQVRLTGFYAVLADGMGGLAKGRETSNLAVGTMLRQYGERKASESIPEALLRGVRLANEAVCRLARDSDMEWNIGTTLMTAVIQEGKLYWISVGDSRIYLARQGNVTQLTTDHVYGRKLQEDVRNGIISREQAESHPERATLTSYLGIPEVQEIDKNLTPYPLQHGDCVMLCSDGLHGAITESEMSRCFTEGGHPQQIAESLVQAALAKGIANQDNVTVAILAYR</sequence>
<dbReference type="Gene3D" id="3.60.40.10">
    <property type="entry name" value="PPM-type phosphatase domain"/>
    <property type="match status" value="1"/>
</dbReference>
<dbReference type="PROSITE" id="PS51746">
    <property type="entry name" value="PPM_2"/>
    <property type="match status" value="1"/>
</dbReference>
<dbReference type="SMART" id="SM00332">
    <property type="entry name" value="PP2Cc"/>
    <property type="match status" value="1"/>
</dbReference>
<name>A0ABW0R4B8_9BACL</name>
<dbReference type="PANTHER" id="PTHR47992">
    <property type="entry name" value="PROTEIN PHOSPHATASE"/>
    <property type="match status" value="1"/>
</dbReference>
<evidence type="ECO:0000256" key="1">
    <source>
        <dbReference type="SAM" id="MobiDB-lite"/>
    </source>
</evidence>
<feature type="region of interest" description="Disordered" evidence="1">
    <location>
        <begin position="127"/>
        <end position="147"/>
    </location>
</feature>
<keyword evidence="2" id="KW-0472">Membrane</keyword>
<dbReference type="InterPro" id="IPR015655">
    <property type="entry name" value="PP2C"/>
</dbReference>
<reference evidence="5" key="1">
    <citation type="journal article" date="2019" name="Int. J. Syst. Evol. Microbiol.">
        <title>The Global Catalogue of Microorganisms (GCM) 10K type strain sequencing project: providing services to taxonomists for standard genome sequencing and annotation.</title>
        <authorList>
            <consortium name="The Broad Institute Genomics Platform"/>
            <consortium name="The Broad Institute Genome Sequencing Center for Infectious Disease"/>
            <person name="Wu L."/>
            <person name="Ma J."/>
        </authorList>
    </citation>
    <scope>NUCLEOTIDE SEQUENCE [LARGE SCALE GENOMIC DNA]</scope>
    <source>
        <strain evidence="5">CGMCC 1.18578</strain>
    </source>
</reference>
<dbReference type="EMBL" id="JBHSNC010000057">
    <property type="protein sequence ID" value="MFC5532025.1"/>
    <property type="molecule type" value="Genomic_DNA"/>
</dbReference>
<dbReference type="Pfam" id="PF13672">
    <property type="entry name" value="PP2C_2"/>
    <property type="match status" value="1"/>
</dbReference>
<organism evidence="4 5">
    <name type="scientific">Cohnella yongneupensis</name>
    <dbReference type="NCBI Taxonomy" id="425006"/>
    <lineage>
        <taxon>Bacteria</taxon>
        <taxon>Bacillati</taxon>
        <taxon>Bacillota</taxon>
        <taxon>Bacilli</taxon>
        <taxon>Bacillales</taxon>
        <taxon>Paenibacillaceae</taxon>
        <taxon>Cohnella</taxon>
    </lineage>
</organism>
<dbReference type="InterPro" id="IPR036457">
    <property type="entry name" value="PPM-type-like_dom_sf"/>
</dbReference>